<reference evidence="1 2" key="1">
    <citation type="submission" date="2019-04" db="EMBL/GenBank/DDBJ databases">
        <title>Chitiniphilus eburnea sp. nov., a novel chitinolytic bacterium isolated from aquaculture sludge.</title>
        <authorList>
            <person name="Sheng M."/>
        </authorList>
    </citation>
    <scope>NUCLEOTIDE SEQUENCE [LARGE SCALE GENOMIC DNA]</scope>
    <source>
        <strain evidence="1 2">HX-2-15</strain>
    </source>
</reference>
<comment type="caution">
    <text evidence="1">The sequence shown here is derived from an EMBL/GenBank/DDBJ whole genome shotgun (WGS) entry which is preliminary data.</text>
</comment>
<evidence type="ECO:0008006" key="3">
    <source>
        <dbReference type="Google" id="ProtNLM"/>
    </source>
</evidence>
<evidence type="ECO:0000313" key="1">
    <source>
        <dbReference type="EMBL" id="TJZ72892.1"/>
    </source>
</evidence>
<keyword evidence="2" id="KW-1185">Reference proteome</keyword>
<name>A0A4U0PZ10_9NEIS</name>
<dbReference type="RefSeq" id="WP_136773806.1">
    <property type="nucleotide sequence ID" value="NZ_CP156074.1"/>
</dbReference>
<dbReference type="OrthoDB" id="8657392at2"/>
<gene>
    <name evidence="1" type="ORF">FAZ21_12660</name>
</gene>
<dbReference type="AlphaFoldDB" id="A0A4U0PZ10"/>
<evidence type="ECO:0000313" key="2">
    <source>
        <dbReference type="Proteomes" id="UP000310016"/>
    </source>
</evidence>
<dbReference type="Proteomes" id="UP000310016">
    <property type="component" value="Unassembled WGS sequence"/>
</dbReference>
<proteinExistence type="predicted"/>
<dbReference type="EMBL" id="SUMF01000014">
    <property type="protein sequence ID" value="TJZ72892.1"/>
    <property type="molecule type" value="Genomic_DNA"/>
</dbReference>
<protein>
    <recommendedName>
        <fullName evidence="3">Gas vesicle protein</fullName>
    </recommendedName>
</protein>
<organism evidence="1 2">
    <name type="scientific">Chitiniphilus eburneus</name>
    <dbReference type="NCBI Taxonomy" id="2571148"/>
    <lineage>
        <taxon>Bacteria</taxon>
        <taxon>Pseudomonadati</taxon>
        <taxon>Pseudomonadota</taxon>
        <taxon>Betaproteobacteria</taxon>
        <taxon>Neisseriales</taxon>
        <taxon>Chitinibacteraceae</taxon>
        <taxon>Chitiniphilus</taxon>
    </lineage>
</organism>
<accession>A0A4U0PZ10</accession>
<sequence>MSTEWDEFGAGDPLLRELVALATEGTSLPVTLNVGGSLVCGKVIPRQEYLRLVATQLPRVSSAPRENLEGWLADTVRRGATPDPSPGFVHLKDAYFLANDGSRVPTDSGTLWRGRLARIDGFTFGVYYGTPQMD</sequence>